<evidence type="ECO:0000256" key="2">
    <source>
        <dbReference type="ARBA" id="ARBA00023043"/>
    </source>
</evidence>
<dbReference type="PANTHER" id="PTHR24134:SF9">
    <property type="entry name" value="ANKYRIN REPEAT AND SOCS BOX PROTEIN 8"/>
    <property type="match status" value="1"/>
</dbReference>
<name>A0A6H5I7A2_9HYME</name>
<proteinExistence type="predicted"/>
<reference evidence="4 5" key="1">
    <citation type="submission" date="2020-02" db="EMBL/GenBank/DDBJ databases">
        <authorList>
            <person name="Ferguson B K."/>
        </authorList>
    </citation>
    <scope>NUCLEOTIDE SEQUENCE [LARGE SCALE GENOMIC DNA]</scope>
</reference>
<evidence type="ECO:0000256" key="3">
    <source>
        <dbReference type="PROSITE-ProRule" id="PRU00023"/>
    </source>
</evidence>
<sequence length="315" mass="36856">MSILIDNIGNFDARFKKKLNELREMVKINDDCNIENTILPFLRKLYSVSQQKRNLPNLLETFWPEEIECILSDCIENFCGDVKDNEVKPFINFVFRTGYRDEPDLDDSGSLFTHRTTPLHRAARTYNSKLKANVRELFNIYDRNDVSYTDEMGLTHFHVACMYDCRDVVEQFLEHGQDPNCIWLLAGASPLHLATKHANKYLVELLLRRGADPNLADKNGLTPMNYRVMVEKCFPRRENKELNDALERNESNNNSEQCEFNFLCIAFKFRSCDSIQILHKSFKIGHFLIEFLGTVRRLQKISIVYYVICNFGMEH</sequence>
<keyword evidence="5" id="KW-1185">Reference proteome</keyword>
<dbReference type="AlphaFoldDB" id="A0A6H5I7A2"/>
<dbReference type="Pfam" id="PF12796">
    <property type="entry name" value="Ank_2"/>
    <property type="match status" value="1"/>
</dbReference>
<evidence type="ECO:0000313" key="4">
    <source>
        <dbReference type="EMBL" id="CAB0032591.1"/>
    </source>
</evidence>
<feature type="repeat" description="ANK" evidence="3">
    <location>
        <begin position="186"/>
        <end position="218"/>
    </location>
</feature>
<evidence type="ECO:0000256" key="1">
    <source>
        <dbReference type="ARBA" id="ARBA00022737"/>
    </source>
</evidence>
<organism evidence="4 5">
    <name type="scientific">Trichogramma brassicae</name>
    <dbReference type="NCBI Taxonomy" id="86971"/>
    <lineage>
        <taxon>Eukaryota</taxon>
        <taxon>Metazoa</taxon>
        <taxon>Ecdysozoa</taxon>
        <taxon>Arthropoda</taxon>
        <taxon>Hexapoda</taxon>
        <taxon>Insecta</taxon>
        <taxon>Pterygota</taxon>
        <taxon>Neoptera</taxon>
        <taxon>Endopterygota</taxon>
        <taxon>Hymenoptera</taxon>
        <taxon>Apocrita</taxon>
        <taxon>Proctotrupomorpha</taxon>
        <taxon>Chalcidoidea</taxon>
        <taxon>Trichogrammatidae</taxon>
        <taxon>Trichogramma</taxon>
    </lineage>
</organism>
<dbReference type="Proteomes" id="UP000479190">
    <property type="component" value="Unassembled WGS sequence"/>
</dbReference>
<keyword evidence="1" id="KW-0677">Repeat</keyword>
<dbReference type="OrthoDB" id="21416at2759"/>
<dbReference type="SMART" id="SM00248">
    <property type="entry name" value="ANK"/>
    <property type="match status" value="3"/>
</dbReference>
<dbReference type="Pfam" id="PF00023">
    <property type="entry name" value="Ank"/>
    <property type="match status" value="1"/>
</dbReference>
<protein>
    <submittedName>
        <fullName evidence="4">Uncharacterized protein</fullName>
    </submittedName>
</protein>
<keyword evidence="2 3" id="KW-0040">ANK repeat</keyword>
<dbReference type="InterPro" id="IPR036770">
    <property type="entry name" value="Ankyrin_rpt-contain_sf"/>
</dbReference>
<dbReference type="InterPro" id="IPR002110">
    <property type="entry name" value="Ankyrin_rpt"/>
</dbReference>
<dbReference type="SUPFAM" id="SSF48403">
    <property type="entry name" value="Ankyrin repeat"/>
    <property type="match status" value="1"/>
</dbReference>
<dbReference type="EMBL" id="CADCXV010000683">
    <property type="protein sequence ID" value="CAB0032591.1"/>
    <property type="molecule type" value="Genomic_DNA"/>
</dbReference>
<gene>
    <name evidence="4" type="ORF">TBRA_LOCUS4522</name>
</gene>
<dbReference type="Gene3D" id="1.25.40.20">
    <property type="entry name" value="Ankyrin repeat-containing domain"/>
    <property type="match status" value="1"/>
</dbReference>
<evidence type="ECO:0000313" key="5">
    <source>
        <dbReference type="Proteomes" id="UP000479190"/>
    </source>
</evidence>
<dbReference type="PANTHER" id="PTHR24134">
    <property type="entry name" value="ANKYRIN REPEAT-CONTAINING PROTEIN DDB_G0279043"/>
    <property type="match status" value="1"/>
</dbReference>
<dbReference type="PROSITE" id="PS50297">
    <property type="entry name" value="ANK_REP_REGION"/>
    <property type="match status" value="1"/>
</dbReference>
<dbReference type="PROSITE" id="PS50088">
    <property type="entry name" value="ANK_REPEAT"/>
    <property type="match status" value="1"/>
</dbReference>
<accession>A0A6H5I7A2</accession>